<dbReference type="eggNOG" id="ENOG5032B95">
    <property type="taxonomic scope" value="Bacteria"/>
</dbReference>
<name>Q07TI7_RHOP5</name>
<sequence length="72" mass="7715">MQTLVGIFIGALLTVGGVYLYDSMTTSTVAGGEVAASNRTIVNWDVASSEWQSIKTRAEKNWDKLSSSDSAK</sequence>
<proteinExistence type="predicted"/>
<evidence type="ECO:0000313" key="1">
    <source>
        <dbReference type="EMBL" id="ABJ04747.1"/>
    </source>
</evidence>
<organism evidence="1">
    <name type="scientific">Rhodopseudomonas palustris (strain BisA53)</name>
    <dbReference type="NCBI Taxonomy" id="316055"/>
    <lineage>
        <taxon>Bacteria</taxon>
        <taxon>Pseudomonadati</taxon>
        <taxon>Pseudomonadota</taxon>
        <taxon>Alphaproteobacteria</taxon>
        <taxon>Hyphomicrobiales</taxon>
        <taxon>Nitrobacteraceae</taxon>
        <taxon>Rhodopseudomonas</taxon>
    </lineage>
</organism>
<dbReference type="OrthoDB" id="8240871at2"/>
<accession>Q07TI7</accession>
<dbReference type="STRING" id="316055.RPE_0791"/>
<dbReference type="AlphaFoldDB" id="Q07TI7"/>
<dbReference type="KEGG" id="rpe:RPE_0791"/>
<protein>
    <submittedName>
        <fullName evidence="1">Uncharacterized protein</fullName>
    </submittedName>
</protein>
<dbReference type="HOGENOM" id="CLU_2719701_0_0_5"/>
<reference evidence="1" key="1">
    <citation type="submission" date="2006-09" db="EMBL/GenBank/DDBJ databases">
        <title>Complete sequence of Rhodopseudomonas palustris BisA53.</title>
        <authorList>
            <consortium name="US DOE Joint Genome Institute"/>
            <person name="Copeland A."/>
            <person name="Lucas S."/>
            <person name="Lapidus A."/>
            <person name="Barry K."/>
            <person name="Detter J.C."/>
            <person name="Glavina del Rio T."/>
            <person name="Hammon N."/>
            <person name="Israni S."/>
            <person name="Dalin E."/>
            <person name="Tice H."/>
            <person name="Pitluck S."/>
            <person name="Chain P."/>
            <person name="Malfatti S."/>
            <person name="Shin M."/>
            <person name="Vergez L."/>
            <person name="Schmutz J."/>
            <person name="Larimer F."/>
            <person name="Land M."/>
            <person name="Hauser L."/>
            <person name="Pelletier D.A."/>
            <person name="Kyrpides N."/>
            <person name="Kim E."/>
            <person name="Harwood C.S."/>
            <person name="Oda Y."/>
            <person name="Richardson P."/>
        </authorList>
    </citation>
    <scope>NUCLEOTIDE SEQUENCE [LARGE SCALE GENOMIC DNA]</scope>
    <source>
        <strain evidence="1">BisA53</strain>
    </source>
</reference>
<gene>
    <name evidence="1" type="ordered locus">RPE_0791</name>
</gene>
<dbReference type="EMBL" id="CP000463">
    <property type="protein sequence ID" value="ABJ04747.1"/>
    <property type="molecule type" value="Genomic_DNA"/>
</dbReference>